<comment type="caution">
    <text evidence="2">The sequence shown here is derived from an EMBL/GenBank/DDBJ whole genome shotgun (WGS) entry which is preliminary data.</text>
</comment>
<dbReference type="PANTHER" id="PTHR24559:SF444">
    <property type="entry name" value="REVERSE TRANSCRIPTASE DOMAIN-CONTAINING PROTEIN"/>
    <property type="match status" value="1"/>
</dbReference>
<keyword evidence="2" id="KW-0808">Transferase</keyword>
<protein>
    <submittedName>
        <fullName evidence="2">Reverse transcriptase domain-containing protein</fullName>
    </submittedName>
</protein>
<sequence>ANGKKIEIDRIIRGCDLELKDPLFIIDLIPLGHGSFDVVVGMDWLSKHKPEIIFRKKDKGFIRPSHSLWVAPVLFIKKKDGSFRMCIDYRELNKMTIKNCYPLPRIDDLLDQLQGSRYFSVIDLHSGYHQLRVHEADIAKAAIRMWYGQFEFTVMPFGLTNAPVVFMNLMNWVCKPYLDKFVIGFSDDILVYSNSKEDHEVHLKLVPELLRKDKLYAKFSKCEFWLQEVHFLGHVVNNDGIDMDPSKIEAVNNWKAPKTPSEI</sequence>
<gene>
    <name evidence="2" type="ORF">Tco_0703256</name>
</gene>
<accession>A0ABQ4XZB5</accession>
<keyword evidence="3" id="KW-1185">Reference proteome</keyword>
<evidence type="ECO:0000313" key="3">
    <source>
        <dbReference type="Proteomes" id="UP001151760"/>
    </source>
</evidence>
<dbReference type="PROSITE" id="PS50878">
    <property type="entry name" value="RT_POL"/>
    <property type="match status" value="1"/>
</dbReference>
<dbReference type="Gene3D" id="3.30.70.270">
    <property type="match status" value="1"/>
</dbReference>
<name>A0ABQ4XZB5_9ASTR</name>
<dbReference type="InterPro" id="IPR000477">
    <property type="entry name" value="RT_dom"/>
</dbReference>
<feature type="domain" description="Reverse transcriptase" evidence="1">
    <location>
        <begin position="57"/>
        <end position="236"/>
    </location>
</feature>
<dbReference type="Pfam" id="PF00078">
    <property type="entry name" value="RVT_1"/>
    <property type="match status" value="1"/>
</dbReference>
<dbReference type="SUPFAM" id="SSF56672">
    <property type="entry name" value="DNA/RNA polymerases"/>
    <property type="match status" value="1"/>
</dbReference>
<reference evidence="2" key="2">
    <citation type="submission" date="2022-01" db="EMBL/GenBank/DDBJ databases">
        <authorList>
            <person name="Yamashiro T."/>
            <person name="Shiraishi A."/>
            <person name="Satake H."/>
            <person name="Nakayama K."/>
        </authorList>
    </citation>
    <scope>NUCLEOTIDE SEQUENCE</scope>
</reference>
<dbReference type="InterPro" id="IPR053134">
    <property type="entry name" value="RNA-dir_DNA_polymerase"/>
</dbReference>
<keyword evidence="2" id="KW-0548">Nucleotidyltransferase</keyword>
<organism evidence="2 3">
    <name type="scientific">Tanacetum coccineum</name>
    <dbReference type="NCBI Taxonomy" id="301880"/>
    <lineage>
        <taxon>Eukaryota</taxon>
        <taxon>Viridiplantae</taxon>
        <taxon>Streptophyta</taxon>
        <taxon>Embryophyta</taxon>
        <taxon>Tracheophyta</taxon>
        <taxon>Spermatophyta</taxon>
        <taxon>Magnoliopsida</taxon>
        <taxon>eudicotyledons</taxon>
        <taxon>Gunneridae</taxon>
        <taxon>Pentapetalae</taxon>
        <taxon>asterids</taxon>
        <taxon>campanulids</taxon>
        <taxon>Asterales</taxon>
        <taxon>Asteraceae</taxon>
        <taxon>Asteroideae</taxon>
        <taxon>Anthemideae</taxon>
        <taxon>Anthemidinae</taxon>
        <taxon>Tanacetum</taxon>
    </lineage>
</organism>
<dbReference type="EMBL" id="BQNB010009933">
    <property type="protein sequence ID" value="GJS70415.1"/>
    <property type="molecule type" value="Genomic_DNA"/>
</dbReference>
<evidence type="ECO:0000259" key="1">
    <source>
        <dbReference type="PROSITE" id="PS50878"/>
    </source>
</evidence>
<dbReference type="Proteomes" id="UP001151760">
    <property type="component" value="Unassembled WGS sequence"/>
</dbReference>
<dbReference type="Pfam" id="PF08284">
    <property type="entry name" value="RVP_2"/>
    <property type="match status" value="1"/>
</dbReference>
<proteinExistence type="predicted"/>
<reference evidence="2" key="1">
    <citation type="journal article" date="2022" name="Int. J. Mol. Sci.">
        <title>Draft Genome of Tanacetum Coccineum: Genomic Comparison of Closely Related Tanacetum-Family Plants.</title>
        <authorList>
            <person name="Yamashiro T."/>
            <person name="Shiraishi A."/>
            <person name="Nakayama K."/>
            <person name="Satake H."/>
        </authorList>
    </citation>
    <scope>NUCLEOTIDE SEQUENCE</scope>
</reference>
<dbReference type="InterPro" id="IPR043128">
    <property type="entry name" value="Rev_trsase/Diguanyl_cyclase"/>
</dbReference>
<dbReference type="Gene3D" id="3.10.10.10">
    <property type="entry name" value="HIV Type 1 Reverse Transcriptase, subunit A, domain 1"/>
    <property type="match status" value="1"/>
</dbReference>
<dbReference type="CDD" id="cd01647">
    <property type="entry name" value="RT_LTR"/>
    <property type="match status" value="1"/>
</dbReference>
<evidence type="ECO:0000313" key="2">
    <source>
        <dbReference type="EMBL" id="GJS70415.1"/>
    </source>
</evidence>
<dbReference type="InterPro" id="IPR043502">
    <property type="entry name" value="DNA/RNA_pol_sf"/>
</dbReference>
<keyword evidence="2" id="KW-0695">RNA-directed DNA polymerase</keyword>
<dbReference type="PANTHER" id="PTHR24559">
    <property type="entry name" value="TRANSPOSON TY3-I GAG-POL POLYPROTEIN"/>
    <property type="match status" value="1"/>
</dbReference>
<feature type="non-terminal residue" evidence="2">
    <location>
        <position position="1"/>
    </location>
</feature>
<dbReference type="GO" id="GO:0003964">
    <property type="term" value="F:RNA-directed DNA polymerase activity"/>
    <property type="evidence" value="ECO:0007669"/>
    <property type="project" value="UniProtKB-KW"/>
</dbReference>